<proteinExistence type="predicted"/>
<dbReference type="Proteomes" id="UP001183246">
    <property type="component" value="Unassembled WGS sequence"/>
</dbReference>
<gene>
    <name evidence="2" type="ORF">RM590_13480</name>
</gene>
<organism evidence="2 3">
    <name type="scientific">Streptomyces litchfieldiae</name>
    <dbReference type="NCBI Taxonomy" id="3075543"/>
    <lineage>
        <taxon>Bacteria</taxon>
        <taxon>Bacillati</taxon>
        <taxon>Actinomycetota</taxon>
        <taxon>Actinomycetes</taxon>
        <taxon>Kitasatosporales</taxon>
        <taxon>Streptomycetaceae</taxon>
        <taxon>Streptomyces</taxon>
    </lineage>
</organism>
<evidence type="ECO:0000313" key="2">
    <source>
        <dbReference type="EMBL" id="MDT0343615.1"/>
    </source>
</evidence>
<feature type="region of interest" description="Disordered" evidence="1">
    <location>
        <begin position="1"/>
        <end position="32"/>
    </location>
</feature>
<comment type="caution">
    <text evidence="2">The sequence shown here is derived from an EMBL/GenBank/DDBJ whole genome shotgun (WGS) entry which is preliminary data.</text>
</comment>
<keyword evidence="3" id="KW-1185">Reference proteome</keyword>
<dbReference type="NCBIfam" id="NF033737">
    <property type="entry name" value="Amm_Lyn_leader"/>
    <property type="match status" value="1"/>
</dbReference>
<protein>
    <submittedName>
        <fullName evidence="2">Ammosamide/lymphostin RiPP family protein</fullName>
    </submittedName>
</protein>
<evidence type="ECO:0000256" key="1">
    <source>
        <dbReference type="SAM" id="MobiDB-lite"/>
    </source>
</evidence>
<accession>A0ABU2MPY8</accession>
<dbReference type="EMBL" id="JAVREL010000006">
    <property type="protein sequence ID" value="MDT0343615.1"/>
    <property type="molecule type" value="Genomic_DNA"/>
</dbReference>
<evidence type="ECO:0000313" key="3">
    <source>
        <dbReference type="Proteomes" id="UP001183246"/>
    </source>
</evidence>
<dbReference type="RefSeq" id="WP_311704751.1">
    <property type="nucleotide sequence ID" value="NZ_JAVREL010000006.1"/>
</dbReference>
<sequence length="68" mass="7477">MKNVKDEMAPEKETADAATETREPEDVATDEKAAEELDELDDVAELDDIEFALDEVESKIAPLALAEL</sequence>
<name>A0ABU2MPY8_9ACTN</name>
<reference evidence="3" key="1">
    <citation type="submission" date="2023-07" db="EMBL/GenBank/DDBJ databases">
        <title>30 novel species of actinomycetes from the DSMZ collection.</title>
        <authorList>
            <person name="Nouioui I."/>
        </authorList>
    </citation>
    <scope>NUCLEOTIDE SEQUENCE [LARGE SCALE GENOMIC DNA]</scope>
    <source>
        <strain evidence="3">DSM 44938</strain>
    </source>
</reference>